<organism evidence="2 3">
    <name type="scientific">Paenibacillus lacisoli</name>
    <dbReference type="NCBI Taxonomy" id="3064525"/>
    <lineage>
        <taxon>Bacteria</taxon>
        <taxon>Bacillati</taxon>
        <taxon>Bacillota</taxon>
        <taxon>Bacilli</taxon>
        <taxon>Bacillales</taxon>
        <taxon>Paenibacillaceae</taxon>
        <taxon>Paenibacillus</taxon>
    </lineage>
</organism>
<feature type="domain" description="Phospholipase D-like" evidence="1">
    <location>
        <begin position="96"/>
        <end position="168"/>
    </location>
</feature>
<reference evidence="2 3" key="1">
    <citation type="submission" date="2023-07" db="EMBL/GenBank/DDBJ databases">
        <title>Paenibacillus sp. JX-17 nov. isolated from soil.</title>
        <authorList>
            <person name="Wan Y."/>
            <person name="Liu B."/>
        </authorList>
    </citation>
    <scope>NUCLEOTIDE SEQUENCE [LARGE SCALE GENOMIC DNA]</scope>
    <source>
        <strain evidence="2 3">JX-17</strain>
    </source>
</reference>
<gene>
    <name evidence="2" type="primary">dpdK</name>
    <name evidence="2" type="ORF">Q5741_02805</name>
</gene>
<dbReference type="InterPro" id="IPR025202">
    <property type="entry name" value="PLD-like_dom"/>
</dbReference>
<evidence type="ECO:0000313" key="3">
    <source>
        <dbReference type="Proteomes" id="UP001240171"/>
    </source>
</evidence>
<dbReference type="RefSeq" id="WP_305022512.1">
    <property type="nucleotide sequence ID" value="NZ_JAUQTB010000001.1"/>
</dbReference>
<keyword evidence="3" id="KW-1185">Reference proteome</keyword>
<dbReference type="Pfam" id="PF13091">
    <property type="entry name" value="PLDc_2"/>
    <property type="match status" value="1"/>
</dbReference>
<protein>
    <submittedName>
        <fullName evidence="2">Phospholipase D-like domain-containing protein DpdK</fullName>
    </submittedName>
</protein>
<dbReference type="Gene3D" id="3.30.870.10">
    <property type="entry name" value="Endonuclease Chain A"/>
    <property type="match status" value="1"/>
</dbReference>
<dbReference type="EMBL" id="JAUQTB010000001">
    <property type="protein sequence ID" value="MDO7905341.1"/>
    <property type="molecule type" value="Genomic_DNA"/>
</dbReference>
<accession>A0ABT9C7Z0</accession>
<evidence type="ECO:0000259" key="1">
    <source>
        <dbReference type="Pfam" id="PF13091"/>
    </source>
</evidence>
<comment type="caution">
    <text evidence="2">The sequence shown here is derived from an EMBL/GenBank/DDBJ whole genome shotgun (WGS) entry which is preliminary data.</text>
</comment>
<name>A0ABT9C7Z0_9BACL</name>
<proteinExistence type="predicted"/>
<dbReference type="Proteomes" id="UP001240171">
    <property type="component" value="Unassembled WGS sequence"/>
</dbReference>
<dbReference type="SUPFAM" id="SSF56024">
    <property type="entry name" value="Phospholipase D/nuclease"/>
    <property type="match status" value="1"/>
</dbReference>
<evidence type="ECO:0000313" key="2">
    <source>
        <dbReference type="EMBL" id="MDO7905341.1"/>
    </source>
</evidence>
<sequence>MTRRYIHSSKSTWEISDLLQSIFVSELLNPSHSLWIVSPWISDIPVIDNRSNQFVTIEPEWANRMVLLSEVIAKLIDLGTRVIVGLKKDEPHNPAFISKLEQRIGNSPYLRVIPRSLLHAKGIISDRFYLSGSMNITFNGISLNEETVLFVTDMEEVALNRIAFKDMWGVID</sequence>
<dbReference type="NCBIfam" id="NF041068">
    <property type="entry name" value="DpdK"/>
    <property type="match status" value="1"/>
</dbReference>